<name>A0ABY9XBW8_9BACT</name>
<keyword evidence="2" id="KW-1185">Reference proteome</keyword>
<protein>
    <recommendedName>
        <fullName evidence="3">STAS/SEC14 domain-containing protein</fullName>
    </recommendedName>
</protein>
<dbReference type="Proteomes" id="UP001611383">
    <property type="component" value="Chromosome"/>
</dbReference>
<evidence type="ECO:0000313" key="2">
    <source>
        <dbReference type="Proteomes" id="UP001611383"/>
    </source>
</evidence>
<reference evidence="1 2" key="1">
    <citation type="submission" date="2019-08" db="EMBL/GenBank/DDBJ databases">
        <title>Archangium and Cystobacter genomes.</title>
        <authorList>
            <person name="Chen I.-C.K."/>
            <person name="Wielgoss S."/>
        </authorList>
    </citation>
    <scope>NUCLEOTIDE SEQUENCE [LARGE SCALE GENOMIC DNA]</scope>
    <source>
        <strain evidence="1 2">Cbm 6</strain>
    </source>
</reference>
<proteinExistence type="predicted"/>
<accession>A0ABY9XBW8</accession>
<organism evidence="1 2">
    <name type="scientific">Archangium minus</name>
    <dbReference type="NCBI Taxonomy" id="83450"/>
    <lineage>
        <taxon>Bacteria</taxon>
        <taxon>Pseudomonadati</taxon>
        <taxon>Myxococcota</taxon>
        <taxon>Myxococcia</taxon>
        <taxon>Myxococcales</taxon>
        <taxon>Cystobacterineae</taxon>
        <taxon>Archangiaceae</taxon>
        <taxon>Archangium</taxon>
    </lineage>
</organism>
<sequence length="114" mass="13197">MRLVRTVRSDKPFASLTEFERVFTELGEALDRLDRQRYVILADVRAAPGRNDPDFEAALLRMRPRWLGGFRKVGVLVQTTVGVMQIQRYARQDGIKRLVTIDEAEILRYFAQAD</sequence>
<evidence type="ECO:0008006" key="3">
    <source>
        <dbReference type="Google" id="ProtNLM"/>
    </source>
</evidence>
<evidence type="ECO:0000313" key="1">
    <source>
        <dbReference type="EMBL" id="WNG52896.1"/>
    </source>
</evidence>
<dbReference type="EMBL" id="CP043494">
    <property type="protein sequence ID" value="WNG52896.1"/>
    <property type="molecule type" value="Genomic_DNA"/>
</dbReference>
<gene>
    <name evidence="1" type="ORF">F0U60_42720</name>
</gene>